<evidence type="ECO:0000256" key="4">
    <source>
        <dbReference type="ARBA" id="ARBA00022927"/>
    </source>
</evidence>
<evidence type="ECO:0000256" key="8">
    <source>
        <dbReference type="SAM" id="Coils"/>
    </source>
</evidence>
<comment type="subcellular location">
    <subcellularLocation>
        <location evidence="1">Membrane</location>
        <topology evidence="1">Single-pass type IV membrane protein</topology>
    </subcellularLocation>
</comment>
<evidence type="ECO:0000256" key="2">
    <source>
        <dbReference type="ARBA" id="ARBA00022448"/>
    </source>
</evidence>
<evidence type="ECO:0000313" key="11">
    <source>
        <dbReference type="EMBL" id="GMI40935.1"/>
    </source>
</evidence>
<feature type="domain" description="T-SNARE coiled-coil homology" evidence="10">
    <location>
        <begin position="118"/>
        <end position="180"/>
    </location>
</feature>
<evidence type="ECO:0000256" key="6">
    <source>
        <dbReference type="ARBA" id="ARBA00023054"/>
    </source>
</evidence>
<dbReference type="PANTHER" id="PTHR21230:SF79">
    <property type="entry name" value="T-SNARE COILED-COIL HOMOLOGY DOMAIN-CONTAINING PROTEIN"/>
    <property type="match status" value="1"/>
</dbReference>
<dbReference type="Proteomes" id="UP001165065">
    <property type="component" value="Unassembled WGS sequence"/>
</dbReference>
<evidence type="ECO:0000256" key="7">
    <source>
        <dbReference type="ARBA" id="ARBA00023136"/>
    </source>
</evidence>
<dbReference type="InterPro" id="IPR038407">
    <property type="entry name" value="v-SNARE_N_sf"/>
</dbReference>
<dbReference type="OrthoDB" id="19261at2759"/>
<dbReference type="Pfam" id="PF12352">
    <property type="entry name" value="V-SNARE_C"/>
    <property type="match status" value="1"/>
</dbReference>
<dbReference type="InterPro" id="IPR044766">
    <property type="entry name" value="NPSN/SNAP25-like_N_SNARE"/>
</dbReference>
<keyword evidence="5 9" id="KW-1133">Transmembrane helix</keyword>
<evidence type="ECO:0000256" key="3">
    <source>
        <dbReference type="ARBA" id="ARBA00022692"/>
    </source>
</evidence>
<name>A0A9W7LA15_9STRA</name>
<keyword evidence="4" id="KW-0653">Protein transport</keyword>
<feature type="transmembrane region" description="Helical" evidence="9">
    <location>
        <begin position="189"/>
        <end position="210"/>
    </location>
</feature>
<dbReference type="PANTHER" id="PTHR21230">
    <property type="entry name" value="VESICLE TRANSPORT V-SNARE PROTEIN VTI1-RELATED"/>
    <property type="match status" value="1"/>
</dbReference>
<evidence type="ECO:0000313" key="12">
    <source>
        <dbReference type="Proteomes" id="UP001165065"/>
    </source>
</evidence>
<dbReference type="GO" id="GO:0012507">
    <property type="term" value="C:ER to Golgi transport vesicle membrane"/>
    <property type="evidence" value="ECO:0007669"/>
    <property type="project" value="TreeGrafter"/>
</dbReference>
<dbReference type="SUPFAM" id="SSF58038">
    <property type="entry name" value="SNARE fusion complex"/>
    <property type="match status" value="1"/>
</dbReference>
<keyword evidence="7 9" id="KW-0472">Membrane</keyword>
<dbReference type="PROSITE" id="PS50192">
    <property type="entry name" value="T_SNARE"/>
    <property type="match status" value="1"/>
</dbReference>
<dbReference type="GO" id="GO:0006906">
    <property type="term" value="P:vesicle fusion"/>
    <property type="evidence" value="ECO:0007669"/>
    <property type="project" value="TreeGrafter"/>
</dbReference>
<feature type="coiled-coil region" evidence="8">
    <location>
        <begin position="142"/>
        <end position="176"/>
    </location>
</feature>
<dbReference type="GO" id="GO:0015031">
    <property type="term" value="P:protein transport"/>
    <property type="evidence" value="ECO:0007669"/>
    <property type="project" value="UniProtKB-KW"/>
</dbReference>
<gene>
    <name evidence="11" type="ORF">TrCOL_g5630</name>
</gene>
<dbReference type="AlphaFoldDB" id="A0A9W7LA15"/>
<dbReference type="InterPro" id="IPR000727">
    <property type="entry name" value="T_SNARE_dom"/>
</dbReference>
<keyword evidence="2" id="KW-0813">Transport</keyword>
<reference evidence="12" key="1">
    <citation type="journal article" date="2023" name="Commun. Biol.">
        <title>Genome analysis of Parmales, the sister group of diatoms, reveals the evolutionary specialization of diatoms from phago-mixotrophs to photoautotrophs.</title>
        <authorList>
            <person name="Ban H."/>
            <person name="Sato S."/>
            <person name="Yoshikawa S."/>
            <person name="Yamada K."/>
            <person name="Nakamura Y."/>
            <person name="Ichinomiya M."/>
            <person name="Sato N."/>
            <person name="Blanc-Mathieu R."/>
            <person name="Endo H."/>
            <person name="Kuwata A."/>
            <person name="Ogata H."/>
        </authorList>
    </citation>
    <scope>NUCLEOTIDE SEQUENCE [LARGE SCALE GENOMIC DNA]</scope>
</reference>
<organism evidence="11 12">
    <name type="scientific">Triparma columacea</name>
    <dbReference type="NCBI Taxonomy" id="722753"/>
    <lineage>
        <taxon>Eukaryota</taxon>
        <taxon>Sar</taxon>
        <taxon>Stramenopiles</taxon>
        <taxon>Ochrophyta</taxon>
        <taxon>Bolidophyceae</taxon>
        <taxon>Parmales</taxon>
        <taxon>Triparmaceae</taxon>
        <taxon>Triparma</taxon>
    </lineage>
</organism>
<dbReference type="GO" id="GO:0005484">
    <property type="term" value="F:SNAP receptor activity"/>
    <property type="evidence" value="ECO:0007669"/>
    <property type="project" value="InterPro"/>
</dbReference>
<proteinExistence type="predicted"/>
<dbReference type="GO" id="GO:0005794">
    <property type="term" value="C:Golgi apparatus"/>
    <property type="evidence" value="ECO:0007669"/>
    <property type="project" value="TreeGrafter"/>
</dbReference>
<dbReference type="GO" id="GO:0005789">
    <property type="term" value="C:endoplasmic reticulum membrane"/>
    <property type="evidence" value="ECO:0007669"/>
    <property type="project" value="TreeGrafter"/>
</dbReference>
<dbReference type="GO" id="GO:0031201">
    <property type="term" value="C:SNARE complex"/>
    <property type="evidence" value="ECO:0007669"/>
    <property type="project" value="InterPro"/>
</dbReference>
<dbReference type="Gene3D" id="1.20.58.400">
    <property type="entry name" value="t-snare proteins"/>
    <property type="match status" value="1"/>
</dbReference>
<keyword evidence="3 9" id="KW-0812">Transmembrane</keyword>
<dbReference type="GO" id="GO:0031902">
    <property type="term" value="C:late endosome membrane"/>
    <property type="evidence" value="ECO:0007669"/>
    <property type="project" value="TreeGrafter"/>
</dbReference>
<evidence type="ECO:0000256" key="1">
    <source>
        <dbReference type="ARBA" id="ARBA00004211"/>
    </source>
</evidence>
<evidence type="ECO:0000256" key="5">
    <source>
        <dbReference type="ARBA" id="ARBA00022989"/>
    </source>
</evidence>
<comment type="caution">
    <text evidence="11">The sequence shown here is derived from an EMBL/GenBank/DDBJ whole genome shotgun (WGS) entry which is preliminary data.</text>
</comment>
<evidence type="ECO:0000259" key="10">
    <source>
        <dbReference type="PROSITE" id="PS50192"/>
    </source>
</evidence>
<evidence type="ECO:0000256" key="9">
    <source>
        <dbReference type="SAM" id="Phobius"/>
    </source>
</evidence>
<dbReference type="Gene3D" id="1.20.5.110">
    <property type="match status" value="1"/>
</dbReference>
<accession>A0A9W7LA15</accession>
<dbReference type="CDD" id="cd15861">
    <property type="entry name" value="SNARE_SNAP25N_23N_29N_SEC9N"/>
    <property type="match status" value="1"/>
</dbReference>
<dbReference type="EMBL" id="BRYA01000139">
    <property type="protein sequence ID" value="GMI40935.1"/>
    <property type="molecule type" value="Genomic_DNA"/>
</dbReference>
<dbReference type="GO" id="GO:0000149">
    <property type="term" value="F:SNARE binding"/>
    <property type="evidence" value="ECO:0007669"/>
    <property type="project" value="TreeGrafter"/>
</dbReference>
<keyword evidence="6 8" id="KW-0175">Coiled coil</keyword>
<keyword evidence="12" id="KW-1185">Reference proteome</keyword>
<sequence>MWDDSLQTEIQSVTELMRTLSSSSGSDRSNRINDVESKLSRIRNILKSFKMETRLIKDGIVRRSFEQKYDDYDKRVKELAREAKWAKTEGNKRELFGGASSQTHTAEEEGDAMLNRADQLQDKTEESLQHTRQMVDATKDVAVATLEELHRQRDQIKDITEEVMQIEDNLSRADKLIKTFGRRMATDKFIQCFTCVNVLLLVGVIVYAVVSKETGQNNKTPAQPF</sequence>
<protein>
    <recommendedName>
        <fullName evidence="10">t-SNARE coiled-coil homology domain-containing protein</fullName>
    </recommendedName>
</protein>
<feature type="coiled-coil region" evidence="8">
    <location>
        <begin position="32"/>
        <end position="89"/>
    </location>
</feature>